<keyword evidence="4" id="KW-1185">Reference proteome</keyword>
<name>A0A2R5G4C5_9STRA</name>
<dbReference type="InParanoid" id="A0A2R5G4C5"/>
<dbReference type="Proteomes" id="UP000241890">
    <property type="component" value="Unassembled WGS sequence"/>
</dbReference>
<evidence type="ECO:0000313" key="3">
    <source>
        <dbReference type="EMBL" id="GBG25850.1"/>
    </source>
</evidence>
<gene>
    <name evidence="3" type="ORF">FCC1311_020692</name>
</gene>
<keyword evidence="1" id="KW-0560">Oxidoreductase</keyword>
<dbReference type="GO" id="GO:0046872">
    <property type="term" value="F:metal ion binding"/>
    <property type="evidence" value="ECO:0007669"/>
    <property type="project" value="InterPro"/>
</dbReference>
<evidence type="ECO:0000313" key="4">
    <source>
        <dbReference type="Proteomes" id="UP000241890"/>
    </source>
</evidence>
<protein>
    <submittedName>
        <fullName evidence="3">Aldehyde-alcohol dehydrogenase</fullName>
    </submittedName>
</protein>
<comment type="caution">
    <text evidence="3">The sequence shown here is derived from an EMBL/GenBank/DDBJ whole genome shotgun (WGS) entry which is preliminary data.</text>
</comment>
<accession>A0A2R5G4C5</accession>
<sequence length="323" mass="34407">MDSGAELDRARMRLLLSSVLVGLDTLRRTGADLVLAHGNASTIHVAKVLSMLAFEMPRSETEVASYMTPIIDGRAPRKGSSKPASIPDIRLPLVALPTLPCGGVESSPVVALSDYDKERRLVLSAPELTPTHVLVDPEAIALDVTEAETESKTGIFDARLLHFMAGREFACALESSAAGSSDSLAYLQDAVSAWNEEDAAQIADVLCAQSIRMGKVFKSAQPIAPHEILAAALRDIAPISFEEACGSLLEPSLRLLSEAHEGQPMAAEVGDIISSLPKPQGLLAQGVIFDKEEHLKAAAQAVDAATKGRLHCDRVLRVYEDAL</sequence>
<reference evidence="3 4" key="1">
    <citation type="submission" date="2017-12" db="EMBL/GenBank/DDBJ databases">
        <title>Sequencing, de novo assembly and annotation of complete genome of a new Thraustochytrid species, strain FCC1311.</title>
        <authorList>
            <person name="Sedici K."/>
            <person name="Godart F."/>
            <person name="Aiese Cigliano R."/>
            <person name="Sanseverino W."/>
            <person name="Barakat M."/>
            <person name="Ortet P."/>
            <person name="Marechal E."/>
            <person name="Cagnac O."/>
            <person name="Amato A."/>
        </authorList>
    </citation>
    <scope>NUCLEOTIDE SEQUENCE [LARGE SCALE GENOMIC DNA]</scope>
</reference>
<feature type="domain" description="Alcohol dehydrogenase iron-type/glycerol dehydrogenase GldA" evidence="2">
    <location>
        <begin position="17"/>
        <end position="137"/>
    </location>
</feature>
<dbReference type="AlphaFoldDB" id="A0A2R5G4C5"/>
<dbReference type="InterPro" id="IPR001670">
    <property type="entry name" value="ADH_Fe/GldA"/>
</dbReference>
<dbReference type="GO" id="GO:0016491">
    <property type="term" value="F:oxidoreductase activity"/>
    <property type="evidence" value="ECO:0007669"/>
    <property type="project" value="UniProtKB-KW"/>
</dbReference>
<organism evidence="3 4">
    <name type="scientific">Hondaea fermentalgiana</name>
    <dbReference type="NCBI Taxonomy" id="2315210"/>
    <lineage>
        <taxon>Eukaryota</taxon>
        <taxon>Sar</taxon>
        <taxon>Stramenopiles</taxon>
        <taxon>Bigyra</taxon>
        <taxon>Labyrinthulomycetes</taxon>
        <taxon>Thraustochytrida</taxon>
        <taxon>Thraustochytriidae</taxon>
        <taxon>Hondaea</taxon>
    </lineage>
</organism>
<dbReference type="SUPFAM" id="SSF56796">
    <property type="entry name" value="Dehydroquinate synthase-like"/>
    <property type="match status" value="1"/>
</dbReference>
<proteinExistence type="predicted"/>
<evidence type="ECO:0000259" key="2">
    <source>
        <dbReference type="Pfam" id="PF00465"/>
    </source>
</evidence>
<dbReference type="EMBL" id="BEYU01000016">
    <property type="protein sequence ID" value="GBG25850.1"/>
    <property type="molecule type" value="Genomic_DNA"/>
</dbReference>
<evidence type="ECO:0000256" key="1">
    <source>
        <dbReference type="ARBA" id="ARBA00023002"/>
    </source>
</evidence>
<dbReference type="Pfam" id="PF00465">
    <property type="entry name" value="Fe-ADH"/>
    <property type="match status" value="1"/>
</dbReference>
<dbReference type="Gene3D" id="3.40.50.1970">
    <property type="match status" value="1"/>
</dbReference>